<reference evidence="7" key="1">
    <citation type="submission" date="2019-08" db="EMBL/GenBank/DDBJ databases">
        <title>The improved chromosome-level genome for the pearl oyster Pinctada fucata martensii using PacBio sequencing and Hi-C.</title>
        <authorList>
            <person name="Zheng Z."/>
        </authorList>
    </citation>
    <scope>NUCLEOTIDE SEQUENCE</scope>
    <source>
        <strain evidence="7">ZZ-2019</strain>
        <tissue evidence="7">Adductor muscle</tissue>
    </source>
</reference>
<evidence type="ECO:0000313" key="7">
    <source>
        <dbReference type="EMBL" id="KAK3105179.1"/>
    </source>
</evidence>
<keyword evidence="8" id="KW-1185">Reference proteome</keyword>
<gene>
    <name evidence="7" type="ORF">FSP39_019023</name>
</gene>
<keyword evidence="3" id="KW-0804">Transcription</keyword>
<feature type="compositionally biased region" description="Polar residues" evidence="5">
    <location>
        <begin position="347"/>
        <end position="356"/>
    </location>
</feature>
<dbReference type="Gene3D" id="4.10.280.10">
    <property type="entry name" value="Helix-loop-helix DNA-binding domain"/>
    <property type="match status" value="1"/>
</dbReference>
<protein>
    <recommendedName>
        <fullName evidence="6">BHLH domain-containing protein</fullName>
    </recommendedName>
</protein>
<dbReference type="GO" id="GO:0046983">
    <property type="term" value="F:protein dimerization activity"/>
    <property type="evidence" value="ECO:0007669"/>
    <property type="project" value="InterPro"/>
</dbReference>
<comment type="caution">
    <text evidence="7">The sequence shown here is derived from an EMBL/GenBank/DDBJ whole genome shotgun (WGS) entry which is preliminary data.</text>
</comment>
<evidence type="ECO:0000256" key="1">
    <source>
        <dbReference type="ARBA" id="ARBA00004123"/>
    </source>
</evidence>
<feature type="region of interest" description="Disordered" evidence="5">
    <location>
        <begin position="174"/>
        <end position="204"/>
    </location>
</feature>
<dbReference type="PANTHER" id="PTHR10985">
    <property type="entry name" value="BASIC HELIX-LOOP-HELIX TRANSCRIPTION FACTOR, HES-RELATED"/>
    <property type="match status" value="1"/>
</dbReference>
<evidence type="ECO:0000259" key="6">
    <source>
        <dbReference type="PROSITE" id="PS50888"/>
    </source>
</evidence>
<evidence type="ECO:0000256" key="3">
    <source>
        <dbReference type="ARBA" id="ARBA00023163"/>
    </source>
</evidence>
<accession>A0AA88YGP2</accession>
<name>A0AA88YGP2_PINIB</name>
<dbReference type="EMBL" id="VSWD01000004">
    <property type="protein sequence ID" value="KAK3105179.1"/>
    <property type="molecule type" value="Genomic_DNA"/>
</dbReference>
<dbReference type="SUPFAM" id="SSF158457">
    <property type="entry name" value="Orange domain-like"/>
    <property type="match status" value="1"/>
</dbReference>
<dbReference type="GO" id="GO:0005634">
    <property type="term" value="C:nucleus"/>
    <property type="evidence" value="ECO:0007669"/>
    <property type="project" value="UniProtKB-SubCell"/>
</dbReference>
<dbReference type="AlphaFoldDB" id="A0AA88YGP2"/>
<feature type="region of interest" description="Disordered" evidence="5">
    <location>
        <begin position="347"/>
        <end position="378"/>
    </location>
</feature>
<dbReference type="SUPFAM" id="SSF47459">
    <property type="entry name" value="HLH, helix-loop-helix DNA-binding domain"/>
    <property type="match status" value="1"/>
</dbReference>
<evidence type="ECO:0000256" key="2">
    <source>
        <dbReference type="ARBA" id="ARBA00023015"/>
    </source>
</evidence>
<dbReference type="InterPro" id="IPR011598">
    <property type="entry name" value="bHLH_dom"/>
</dbReference>
<sequence>METSDEENEKMKKIEMTGKESKGTDKGTVTKKRINKPMIERRRRERINECLQQLYSLITELDKEKPKKNKSKLEKADILEMAVDFIKRNRYTPDKQTEQKQSKKESEQQLYVAGYNKCCKELTEMIDENQNIPCEMKQKLTSHLQNCQEKSKNGQSSDEGRDLLQKEVFKQFQTIKPKTVPENTTNEQNMVSEKEKSRNEVSTASQTSNGANFLVCNTALPTYILVPAASVCKPLHVIQQQQTTPVTVVNQQQTTNKTNIGQSSINMLDLNALNLQQPQFVQVEKNPSQFIPNFLPNLSTTQPLFVPYSTNCHVPSVLSSTSAQRSVVPSNPTASLSNCQPFFSIQLPTPQTGSENSSIQQSLPRPSSQSSGTMWRPW</sequence>
<dbReference type="Pfam" id="PF00010">
    <property type="entry name" value="HLH"/>
    <property type="match status" value="1"/>
</dbReference>
<feature type="compositionally biased region" description="Polar residues" evidence="5">
    <location>
        <begin position="174"/>
        <end position="191"/>
    </location>
</feature>
<dbReference type="PROSITE" id="PS50888">
    <property type="entry name" value="BHLH"/>
    <property type="match status" value="1"/>
</dbReference>
<evidence type="ECO:0000313" key="8">
    <source>
        <dbReference type="Proteomes" id="UP001186944"/>
    </source>
</evidence>
<proteinExistence type="predicted"/>
<evidence type="ECO:0000256" key="5">
    <source>
        <dbReference type="SAM" id="MobiDB-lite"/>
    </source>
</evidence>
<dbReference type="Proteomes" id="UP001186944">
    <property type="component" value="Unassembled WGS sequence"/>
</dbReference>
<keyword evidence="2" id="KW-0805">Transcription regulation</keyword>
<feature type="compositionally biased region" description="Low complexity" evidence="5">
    <location>
        <begin position="357"/>
        <end position="371"/>
    </location>
</feature>
<organism evidence="7 8">
    <name type="scientific">Pinctada imbricata</name>
    <name type="common">Atlantic pearl-oyster</name>
    <name type="synonym">Pinctada martensii</name>
    <dbReference type="NCBI Taxonomy" id="66713"/>
    <lineage>
        <taxon>Eukaryota</taxon>
        <taxon>Metazoa</taxon>
        <taxon>Spiralia</taxon>
        <taxon>Lophotrochozoa</taxon>
        <taxon>Mollusca</taxon>
        <taxon>Bivalvia</taxon>
        <taxon>Autobranchia</taxon>
        <taxon>Pteriomorphia</taxon>
        <taxon>Pterioida</taxon>
        <taxon>Pterioidea</taxon>
        <taxon>Pteriidae</taxon>
        <taxon>Pinctada</taxon>
    </lineage>
</organism>
<keyword evidence="4" id="KW-0539">Nucleus</keyword>
<feature type="region of interest" description="Disordered" evidence="5">
    <location>
        <begin position="1"/>
        <end position="41"/>
    </location>
</feature>
<comment type="subcellular location">
    <subcellularLocation>
        <location evidence="1">Nucleus</location>
    </subcellularLocation>
</comment>
<feature type="compositionally biased region" description="Basic and acidic residues" evidence="5">
    <location>
        <begin position="9"/>
        <end position="25"/>
    </location>
</feature>
<evidence type="ECO:0000256" key="4">
    <source>
        <dbReference type="ARBA" id="ARBA00023242"/>
    </source>
</evidence>
<feature type="domain" description="BHLH" evidence="6">
    <location>
        <begin position="31"/>
        <end position="89"/>
    </location>
</feature>
<dbReference type="SMART" id="SM00353">
    <property type="entry name" value="HLH"/>
    <property type="match status" value="1"/>
</dbReference>
<dbReference type="InterPro" id="IPR036638">
    <property type="entry name" value="HLH_DNA-bd_sf"/>
</dbReference>
<dbReference type="InterPro" id="IPR050370">
    <property type="entry name" value="HES_HEY"/>
</dbReference>